<accession>A0A1W1D8L0</accession>
<organism evidence="1">
    <name type="scientific">hydrothermal vent metagenome</name>
    <dbReference type="NCBI Taxonomy" id="652676"/>
    <lineage>
        <taxon>unclassified sequences</taxon>
        <taxon>metagenomes</taxon>
        <taxon>ecological metagenomes</taxon>
    </lineage>
</organism>
<dbReference type="SUPFAM" id="SSF56954">
    <property type="entry name" value="Outer membrane efflux proteins (OEP)"/>
    <property type="match status" value="1"/>
</dbReference>
<protein>
    <submittedName>
        <fullName evidence="1">Channel-tunnel spanning the outer membrane and periplasm segregation of daughter chromosomes</fullName>
    </submittedName>
</protein>
<name>A0A1W1D8L0_9ZZZZ</name>
<evidence type="ECO:0000313" key="1">
    <source>
        <dbReference type="EMBL" id="SFV76830.1"/>
    </source>
</evidence>
<dbReference type="EMBL" id="FPHR01000010">
    <property type="protein sequence ID" value="SFV76830.1"/>
    <property type="molecule type" value="Genomic_DNA"/>
</dbReference>
<reference evidence="1" key="1">
    <citation type="submission" date="2016-10" db="EMBL/GenBank/DDBJ databases">
        <authorList>
            <person name="de Groot N.N."/>
        </authorList>
    </citation>
    <scope>NUCLEOTIDE SEQUENCE</scope>
</reference>
<dbReference type="AlphaFoldDB" id="A0A1W1D8L0"/>
<dbReference type="Gene3D" id="1.20.1600.10">
    <property type="entry name" value="Outer membrane efflux proteins (OEP)"/>
    <property type="match status" value="1"/>
</dbReference>
<proteinExistence type="predicted"/>
<gene>
    <name evidence="1" type="ORF">MNB_SUP05-4-776</name>
</gene>
<sequence length="452" mass="52874">MHQLLSSDDFFEKERIGVQIKRIEMNGDRDHYANWDWDFGAELGRTHKNKLKHDYTSSTDYARKTTQQVRKISSDLSKKFFSNGSELAFSFDRSLPIKDEEMHDKNDYQKDKNTTEYLNDMSVSWSLPLLKNKNGIIDQKTYDIAVLDYEDEKLVLAEAQEDFIEDKMSEFIDWVAYKWKIKVVDNSLMTLQESQEYATKVSLRDADAFARAIDKNNRLLLNFRSKLKAQNILLLGSIDTLDFAKNPPTLKQNFQANLVKNIKLHGQYKVRDLMRIKLEMLKNDRYISSYKNEKMADLDFTISASRDDNKGNYTSFSKSSEIQYEAKLIFSYSLSGDIGNQVYLDKYQLKTRQLELKFNSKLKDIVSSANKVGTDIKQGRVQLALIEQQLKLFKLNEEFKFYLKGDGEARFVIDEQNDYQDLLLERIAVLIDLYTNKLMYDSLLDRLLPLKL</sequence>